<dbReference type="GO" id="GO:0016020">
    <property type="term" value="C:membrane"/>
    <property type="evidence" value="ECO:0007669"/>
    <property type="project" value="UniProtKB-SubCell"/>
</dbReference>
<evidence type="ECO:0000256" key="1">
    <source>
        <dbReference type="ARBA" id="ARBA00004479"/>
    </source>
</evidence>
<dbReference type="InterPro" id="IPR001611">
    <property type="entry name" value="Leu-rich_rpt"/>
</dbReference>
<dbReference type="Pfam" id="PF00560">
    <property type="entry name" value="LRR_1"/>
    <property type="match status" value="3"/>
</dbReference>
<dbReference type="InterPro" id="IPR032675">
    <property type="entry name" value="LRR_dom_sf"/>
</dbReference>
<keyword evidence="3" id="KW-1185">Reference proteome</keyword>
<protein>
    <submittedName>
        <fullName evidence="2">Putative leucine-rich repeat domain, L domain-like protein</fullName>
    </submittedName>
</protein>
<organism evidence="2 3">
    <name type="scientific">Helianthus annuus</name>
    <name type="common">Common sunflower</name>
    <dbReference type="NCBI Taxonomy" id="4232"/>
    <lineage>
        <taxon>Eukaryota</taxon>
        <taxon>Viridiplantae</taxon>
        <taxon>Streptophyta</taxon>
        <taxon>Embryophyta</taxon>
        <taxon>Tracheophyta</taxon>
        <taxon>Spermatophyta</taxon>
        <taxon>Magnoliopsida</taxon>
        <taxon>eudicotyledons</taxon>
        <taxon>Gunneridae</taxon>
        <taxon>Pentapetalae</taxon>
        <taxon>asterids</taxon>
        <taxon>campanulids</taxon>
        <taxon>Asterales</taxon>
        <taxon>Asteraceae</taxon>
        <taxon>Asteroideae</taxon>
        <taxon>Heliantheae alliance</taxon>
        <taxon>Heliantheae</taxon>
        <taxon>Helianthus</taxon>
    </lineage>
</organism>
<comment type="subcellular location">
    <subcellularLocation>
        <location evidence="1">Membrane</location>
        <topology evidence="1">Single-pass type I membrane protein</topology>
    </subcellularLocation>
</comment>
<dbReference type="PANTHER" id="PTHR48006:SF68">
    <property type="entry name" value="PROTEIN KINASE DOMAIN-CONTAINING PROTEIN"/>
    <property type="match status" value="1"/>
</dbReference>
<proteinExistence type="predicted"/>
<reference evidence="3" key="1">
    <citation type="journal article" date="2017" name="Nature">
        <title>The sunflower genome provides insights into oil metabolism, flowering and Asterid evolution.</title>
        <authorList>
            <person name="Badouin H."/>
            <person name="Gouzy J."/>
            <person name="Grassa C.J."/>
            <person name="Murat F."/>
            <person name="Staton S.E."/>
            <person name="Cottret L."/>
            <person name="Lelandais-Briere C."/>
            <person name="Owens G.L."/>
            <person name="Carrere S."/>
            <person name="Mayjonade B."/>
            <person name="Legrand L."/>
            <person name="Gill N."/>
            <person name="Kane N.C."/>
            <person name="Bowers J.E."/>
            <person name="Hubner S."/>
            <person name="Bellec A."/>
            <person name="Berard A."/>
            <person name="Berges H."/>
            <person name="Blanchet N."/>
            <person name="Boniface M.C."/>
            <person name="Brunel D."/>
            <person name="Catrice O."/>
            <person name="Chaidir N."/>
            <person name="Claudel C."/>
            <person name="Donnadieu C."/>
            <person name="Faraut T."/>
            <person name="Fievet G."/>
            <person name="Helmstetter N."/>
            <person name="King M."/>
            <person name="Knapp S.J."/>
            <person name="Lai Z."/>
            <person name="Le Paslier M.C."/>
            <person name="Lippi Y."/>
            <person name="Lorenzon L."/>
            <person name="Mandel J.R."/>
            <person name="Marage G."/>
            <person name="Marchand G."/>
            <person name="Marquand E."/>
            <person name="Bret-Mestries E."/>
            <person name="Morien E."/>
            <person name="Nambeesan S."/>
            <person name="Nguyen T."/>
            <person name="Pegot-Espagnet P."/>
            <person name="Pouilly N."/>
            <person name="Raftis F."/>
            <person name="Sallet E."/>
            <person name="Schiex T."/>
            <person name="Thomas J."/>
            <person name="Vandecasteele C."/>
            <person name="Vares D."/>
            <person name="Vear F."/>
            <person name="Vautrin S."/>
            <person name="Crespi M."/>
            <person name="Mangin B."/>
            <person name="Burke J.M."/>
            <person name="Salse J."/>
            <person name="Munos S."/>
            <person name="Vincourt P."/>
            <person name="Rieseberg L.H."/>
            <person name="Langlade N.B."/>
        </authorList>
    </citation>
    <scope>NUCLEOTIDE SEQUENCE [LARGE SCALE GENOMIC DNA]</scope>
    <source>
        <strain evidence="3">cv. SF193</strain>
    </source>
</reference>
<name>A0A251V1R7_HELAN</name>
<dbReference type="InterPro" id="IPR051824">
    <property type="entry name" value="LRR_Rcpt-Like_S/T_Kinase"/>
</dbReference>
<dbReference type="Proteomes" id="UP000215914">
    <property type="component" value="Chromosome 4"/>
</dbReference>
<sequence length="163" mass="18526">MCLSHIRRLSGNNFTGKIPSFIEKWTQIETLHIQGCSFEGPIPSSISRLIYLKDLRISDLKGGASTFPSLAKMQELTTLVLRNCFIHGKVPDYVGDMKELTTLDLSFNNLTGTIPYSRFNVQYMYVNYHYSLLLLINNYDHFTKGVEDPVKSAQSVRSVRSVL</sequence>
<dbReference type="AlphaFoldDB" id="A0A251V1R7"/>
<dbReference type="EMBL" id="CM007893">
    <property type="protein sequence ID" value="OTG29557.1"/>
    <property type="molecule type" value="Genomic_DNA"/>
</dbReference>
<dbReference type="PANTHER" id="PTHR48006">
    <property type="entry name" value="LEUCINE-RICH REPEAT-CONTAINING PROTEIN DDB_G0281931-RELATED"/>
    <property type="match status" value="1"/>
</dbReference>
<dbReference type="STRING" id="4232.A0A251V1R7"/>
<gene>
    <name evidence="2" type="ORF">HannXRQ_Chr04g0123581</name>
</gene>
<dbReference type="InParanoid" id="A0A251V1R7"/>
<evidence type="ECO:0000313" key="3">
    <source>
        <dbReference type="Proteomes" id="UP000215914"/>
    </source>
</evidence>
<evidence type="ECO:0000313" key="2">
    <source>
        <dbReference type="EMBL" id="OTG29557.1"/>
    </source>
</evidence>
<dbReference type="Gene3D" id="3.80.10.10">
    <property type="entry name" value="Ribonuclease Inhibitor"/>
    <property type="match status" value="1"/>
</dbReference>
<dbReference type="SUPFAM" id="SSF52058">
    <property type="entry name" value="L domain-like"/>
    <property type="match status" value="1"/>
</dbReference>
<accession>A0A251V1R7</accession>